<reference evidence="1 2" key="1">
    <citation type="submission" date="2018-08" db="EMBL/GenBank/DDBJ databases">
        <title>Genome and evolution of the arbuscular mycorrhizal fungus Diversispora epigaea (formerly Glomus versiforme) and its bacterial endosymbionts.</title>
        <authorList>
            <person name="Sun X."/>
            <person name="Fei Z."/>
            <person name="Harrison M."/>
        </authorList>
    </citation>
    <scope>NUCLEOTIDE SEQUENCE [LARGE SCALE GENOMIC DNA]</scope>
    <source>
        <strain evidence="1 2">IT104</strain>
    </source>
</reference>
<organism evidence="1 2">
    <name type="scientific">Diversispora epigaea</name>
    <dbReference type="NCBI Taxonomy" id="1348612"/>
    <lineage>
        <taxon>Eukaryota</taxon>
        <taxon>Fungi</taxon>
        <taxon>Fungi incertae sedis</taxon>
        <taxon>Mucoromycota</taxon>
        <taxon>Glomeromycotina</taxon>
        <taxon>Glomeromycetes</taxon>
        <taxon>Diversisporales</taxon>
        <taxon>Diversisporaceae</taxon>
        <taxon>Diversispora</taxon>
    </lineage>
</organism>
<accession>A0A397I7P3</accession>
<dbReference type="OrthoDB" id="2448595at2759"/>
<keyword evidence="2" id="KW-1185">Reference proteome</keyword>
<protein>
    <submittedName>
        <fullName evidence="1">Uncharacterized protein</fullName>
    </submittedName>
</protein>
<dbReference type="Proteomes" id="UP000266861">
    <property type="component" value="Unassembled WGS sequence"/>
</dbReference>
<gene>
    <name evidence="1" type="ORF">Glove_253g71</name>
</gene>
<dbReference type="AlphaFoldDB" id="A0A397I7P3"/>
<dbReference type="EMBL" id="PQFF01000232">
    <property type="protein sequence ID" value="RHZ71769.1"/>
    <property type="molecule type" value="Genomic_DNA"/>
</dbReference>
<evidence type="ECO:0000313" key="1">
    <source>
        <dbReference type="EMBL" id="RHZ71769.1"/>
    </source>
</evidence>
<comment type="caution">
    <text evidence="1">The sequence shown here is derived from an EMBL/GenBank/DDBJ whole genome shotgun (WGS) entry which is preliminary data.</text>
</comment>
<sequence>MQTKLEKGITWQFLLVQLTGYRALKSPQSPGINRVFAKKEFEIFWQEEITGLSFLELTEKKIHIKQLESSFHTNKKRTTDQAFNDDGIGVYNTHENRLRLEERPCVCNPSLGEAVWNWLFTTPTHENRLHLEKRPCVRNPFPFGEADNKSRNENKENKEGGIKYFLSGFWALLYDKLFSLPESMT</sequence>
<proteinExistence type="predicted"/>
<name>A0A397I7P3_9GLOM</name>
<evidence type="ECO:0000313" key="2">
    <source>
        <dbReference type="Proteomes" id="UP000266861"/>
    </source>
</evidence>